<dbReference type="Gene3D" id="1.10.1470.10">
    <property type="entry name" value="YjbJ"/>
    <property type="match status" value="1"/>
</dbReference>
<dbReference type="PANTHER" id="PTHR34977">
    <property type="entry name" value="UPF0337 PROTEIN YJBJ"/>
    <property type="match status" value="1"/>
</dbReference>
<evidence type="ECO:0000313" key="3">
    <source>
        <dbReference type="EMBL" id="QNJ99120.1"/>
    </source>
</evidence>
<dbReference type="InterPro" id="IPR036629">
    <property type="entry name" value="YjbJ_sf"/>
</dbReference>
<dbReference type="EMBL" id="CP052909">
    <property type="protein sequence ID" value="QNJ99120.1"/>
    <property type="molecule type" value="Genomic_DNA"/>
</dbReference>
<dbReference type="Proteomes" id="UP000515514">
    <property type="component" value="Chromosome"/>
</dbReference>
<dbReference type="RefSeq" id="WP_186989355.1">
    <property type="nucleotide sequence ID" value="NZ_CP052909.1"/>
</dbReference>
<reference evidence="3 4" key="1">
    <citation type="submission" date="2020-04" db="EMBL/GenBank/DDBJ databases">
        <title>Genome sequence of Altibacter aquimarinus strain ALE3EI.</title>
        <authorList>
            <person name="Oh H.-M."/>
            <person name="Jang D."/>
        </authorList>
    </citation>
    <scope>NUCLEOTIDE SEQUENCE [LARGE SCALE GENOMIC DNA]</scope>
    <source>
        <strain evidence="3 4">ALE3EI</strain>
    </source>
</reference>
<gene>
    <name evidence="3" type="ORF">ALE3EI_2590</name>
</gene>
<evidence type="ECO:0000259" key="2">
    <source>
        <dbReference type="Pfam" id="PF05532"/>
    </source>
</evidence>
<protein>
    <submittedName>
        <fullName evidence="3">CsbD family protein</fullName>
    </submittedName>
</protein>
<name>A0A7G8PXQ4_9FLAO</name>
<dbReference type="PANTHER" id="PTHR34977:SF1">
    <property type="entry name" value="UPF0337 PROTEIN YJBJ"/>
    <property type="match status" value="1"/>
</dbReference>
<dbReference type="SUPFAM" id="SSF69047">
    <property type="entry name" value="Hypothetical protein YjbJ"/>
    <property type="match status" value="1"/>
</dbReference>
<comment type="similarity">
    <text evidence="1">Belongs to the UPF0337 (CsbD) family.</text>
</comment>
<accession>A0A7G8PXQ4</accession>
<sequence>MNSDQIKGKWNQFKGKMQQKYGIAVDDDETFSEGKYNELVGRAQEKSGESKEKIKREIESW</sequence>
<dbReference type="AlphaFoldDB" id="A0A7G8PXQ4"/>
<proteinExistence type="inferred from homology"/>
<dbReference type="InterPro" id="IPR050423">
    <property type="entry name" value="UPF0337_stress_rsp"/>
</dbReference>
<evidence type="ECO:0000256" key="1">
    <source>
        <dbReference type="ARBA" id="ARBA00009129"/>
    </source>
</evidence>
<evidence type="ECO:0000313" key="4">
    <source>
        <dbReference type="Proteomes" id="UP000515514"/>
    </source>
</evidence>
<dbReference type="InterPro" id="IPR008462">
    <property type="entry name" value="CsbD"/>
</dbReference>
<dbReference type="Pfam" id="PF05532">
    <property type="entry name" value="CsbD"/>
    <property type="match status" value="1"/>
</dbReference>
<dbReference type="KEGG" id="alti:ALE3EI_2590"/>
<organism evidence="3 4">
    <name type="scientific">Constantimarinum furrinae</name>
    <dbReference type="NCBI Taxonomy" id="2562285"/>
    <lineage>
        <taxon>Bacteria</taxon>
        <taxon>Pseudomonadati</taxon>
        <taxon>Bacteroidota</taxon>
        <taxon>Flavobacteriia</taxon>
        <taxon>Flavobacteriales</taxon>
        <taxon>Flavobacteriaceae</taxon>
        <taxon>Altibacter/Constantimarinum group</taxon>
        <taxon>Constantimarinum</taxon>
    </lineage>
</organism>
<feature type="domain" description="CsbD-like" evidence="2">
    <location>
        <begin position="4"/>
        <end position="56"/>
    </location>
</feature>
<keyword evidence="4" id="KW-1185">Reference proteome</keyword>